<dbReference type="InterPro" id="IPR035906">
    <property type="entry name" value="MetI-like_sf"/>
</dbReference>
<evidence type="ECO:0000256" key="8">
    <source>
        <dbReference type="RuleBase" id="RU363032"/>
    </source>
</evidence>
<evidence type="ECO:0000256" key="4">
    <source>
        <dbReference type="ARBA" id="ARBA00022475"/>
    </source>
</evidence>
<proteinExistence type="inferred from homology"/>
<keyword evidence="5 8" id="KW-0812">Transmembrane</keyword>
<evidence type="ECO:0000313" key="11">
    <source>
        <dbReference type="Proteomes" id="UP001139308"/>
    </source>
</evidence>
<feature type="transmembrane region" description="Helical" evidence="8">
    <location>
        <begin position="211"/>
        <end position="233"/>
    </location>
</feature>
<keyword evidence="3 8" id="KW-0813">Transport</keyword>
<protein>
    <submittedName>
        <fullName evidence="10">Amino acid ABC transporter permease</fullName>
    </submittedName>
</protein>
<evidence type="ECO:0000256" key="5">
    <source>
        <dbReference type="ARBA" id="ARBA00022692"/>
    </source>
</evidence>
<dbReference type="AlphaFoldDB" id="A0A9X1UG84"/>
<dbReference type="Proteomes" id="UP001139308">
    <property type="component" value="Unassembled WGS sequence"/>
</dbReference>
<comment type="subcellular location">
    <subcellularLocation>
        <location evidence="1">Cell inner membrane</location>
        <topology evidence="1">Multi-pass membrane protein</topology>
    </subcellularLocation>
    <subcellularLocation>
        <location evidence="8">Cell membrane</location>
        <topology evidence="8">Multi-pass membrane protein</topology>
    </subcellularLocation>
</comment>
<dbReference type="Pfam" id="PF00528">
    <property type="entry name" value="BPD_transp_1"/>
    <property type="match status" value="1"/>
</dbReference>
<name>A0A9X1UG84_9BURK</name>
<dbReference type="PANTHER" id="PTHR30614:SF47">
    <property type="entry name" value="ABC TRANSPORTER PERMEASE"/>
    <property type="match status" value="1"/>
</dbReference>
<reference evidence="10" key="1">
    <citation type="submission" date="2022-01" db="EMBL/GenBank/DDBJ databases">
        <title>Genome sequence and assembly of Parabukholderia sp. RG36.</title>
        <authorList>
            <person name="Chhetri G."/>
        </authorList>
    </citation>
    <scope>NUCLEOTIDE SEQUENCE</scope>
    <source>
        <strain evidence="10">RG36</strain>
    </source>
</reference>
<sequence length="246" mass="26949">MHNWLEPKYLAWLEQGFFVTLMLSACAASCATPLGFLLAVARTASSKPGGAVARAAALYVFVVRNSPLLVQLLFWYFGVAAVLPSDWMTWLNTPHMATPGPLTLRWPTFELFAGWVGLTCYTTAFIGEEFLAGMRGVSRAQWHAAAALGLGRYATLRHVILPQALRIATPPLVGQYMNVIKNSSLTMAIGVGELSYMSRQVDTESFRTFQAFGTATVFYVLAIAIIEVALVLWQRAGVRGLQRGRA</sequence>
<dbReference type="EMBL" id="JAKLJA010000013">
    <property type="protein sequence ID" value="MCG5075175.1"/>
    <property type="molecule type" value="Genomic_DNA"/>
</dbReference>
<feature type="transmembrane region" description="Helical" evidence="8">
    <location>
        <begin position="52"/>
        <end position="77"/>
    </location>
</feature>
<evidence type="ECO:0000256" key="7">
    <source>
        <dbReference type="ARBA" id="ARBA00023136"/>
    </source>
</evidence>
<organism evidence="10 11">
    <name type="scientific">Paraburkholderia tagetis</name>
    <dbReference type="NCBI Taxonomy" id="2913261"/>
    <lineage>
        <taxon>Bacteria</taxon>
        <taxon>Pseudomonadati</taxon>
        <taxon>Pseudomonadota</taxon>
        <taxon>Betaproteobacteria</taxon>
        <taxon>Burkholderiales</taxon>
        <taxon>Burkholderiaceae</taxon>
        <taxon>Paraburkholderia</taxon>
    </lineage>
</organism>
<dbReference type="Gene3D" id="1.10.3720.10">
    <property type="entry name" value="MetI-like"/>
    <property type="match status" value="1"/>
</dbReference>
<accession>A0A9X1UG84</accession>
<dbReference type="CDD" id="cd06261">
    <property type="entry name" value="TM_PBP2"/>
    <property type="match status" value="1"/>
</dbReference>
<keyword evidence="6 8" id="KW-1133">Transmembrane helix</keyword>
<dbReference type="NCBIfam" id="TIGR01726">
    <property type="entry name" value="HEQRo_perm_3TM"/>
    <property type="match status" value="1"/>
</dbReference>
<dbReference type="InterPro" id="IPR010065">
    <property type="entry name" value="AA_ABC_transptr_permease_3TM"/>
</dbReference>
<dbReference type="GO" id="GO:0022857">
    <property type="term" value="F:transmembrane transporter activity"/>
    <property type="evidence" value="ECO:0007669"/>
    <property type="project" value="InterPro"/>
</dbReference>
<keyword evidence="7 8" id="KW-0472">Membrane</keyword>
<keyword evidence="4" id="KW-1003">Cell membrane</keyword>
<evidence type="ECO:0000256" key="1">
    <source>
        <dbReference type="ARBA" id="ARBA00004429"/>
    </source>
</evidence>
<dbReference type="GO" id="GO:0043190">
    <property type="term" value="C:ATP-binding cassette (ABC) transporter complex"/>
    <property type="evidence" value="ECO:0007669"/>
    <property type="project" value="InterPro"/>
</dbReference>
<evidence type="ECO:0000313" key="10">
    <source>
        <dbReference type="EMBL" id="MCG5075175.1"/>
    </source>
</evidence>
<feature type="domain" description="ABC transmembrane type-1" evidence="9">
    <location>
        <begin position="17"/>
        <end position="227"/>
    </location>
</feature>
<dbReference type="PANTHER" id="PTHR30614">
    <property type="entry name" value="MEMBRANE COMPONENT OF AMINO ACID ABC TRANSPORTER"/>
    <property type="match status" value="1"/>
</dbReference>
<dbReference type="InterPro" id="IPR043429">
    <property type="entry name" value="ArtM/GltK/GlnP/TcyL/YhdX-like"/>
</dbReference>
<gene>
    <name evidence="10" type="ORF">L5014_17695</name>
</gene>
<evidence type="ECO:0000256" key="3">
    <source>
        <dbReference type="ARBA" id="ARBA00022448"/>
    </source>
</evidence>
<dbReference type="SUPFAM" id="SSF161098">
    <property type="entry name" value="MetI-like"/>
    <property type="match status" value="1"/>
</dbReference>
<comment type="caution">
    <text evidence="10">The sequence shown here is derived from an EMBL/GenBank/DDBJ whole genome shotgun (WGS) entry which is preliminary data.</text>
</comment>
<keyword evidence="11" id="KW-1185">Reference proteome</keyword>
<feature type="transmembrane region" description="Helical" evidence="8">
    <location>
        <begin position="16"/>
        <end position="40"/>
    </location>
</feature>
<dbReference type="GO" id="GO:0006865">
    <property type="term" value="P:amino acid transport"/>
    <property type="evidence" value="ECO:0007669"/>
    <property type="project" value="TreeGrafter"/>
</dbReference>
<comment type="similarity">
    <text evidence="2">Belongs to the binding-protein-dependent transport system permease family. HisMQ subfamily.</text>
</comment>
<dbReference type="InterPro" id="IPR000515">
    <property type="entry name" value="MetI-like"/>
</dbReference>
<dbReference type="PROSITE" id="PS50928">
    <property type="entry name" value="ABC_TM1"/>
    <property type="match status" value="1"/>
</dbReference>
<evidence type="ECO:0000256" key="6">
    <source>
        <dbReference type="ARBA" id="ARBA00022989"/>
    </source>
</evidence>
<evidence type="ECO:0000259" key="9">
    <source>
        <dbReference type="PROSITE" id="PS50928"/>
    </source>
</evidence>
<evidence type="ECO:0000256" key="2">
    <source>
        <dbReference type="ARBA" id="ARBA00010072"/>
    </source>
</evidence>
<dbReference type="RefSeq" id="WP_238465029.1">
    <property type="nucleotide sequence ID" value="NZ_JAKLJA010000013.1"/>
</dbReference>